<dbReference type="EMBL" id="JAFBMS010000017">
    <property type="protein sequence ID" value="KAG9345810.1"/>
    <property type="molecule type" value="Genomic_DNA"/>
</dbReference>
<dbReference type="OrthoDB" id="6246153at2759"/>
<organism evidence="2 3">
    <name type="scientific">Albula glossodonta</name>
    <name type="common">roundjaw bonefish</name>
    <dbReference type="NCBI Taxonomy" id="121402"/>
    <lineage>
        <taxon>Eukaryota</taxon>
        <taxon>Metazoa</taxon>
        <taxon>Chordata</taxon>
        <taxon>Craniata</taxon>
        <taxon>Vertebrata</taxon>
        <taxon>Euteleostomi</taxon>
        <taxon>Actinopterygii</taxon>
        <taxon>Neopterygii</taxon>
        <taxon>Teleostei</taxon>
        <taxon>Albuliformes</taxon>
        <taxon>Albulidae</taxon>
        <taxon>Albula</taxon>
    </lineage>
</organism>
<dbReference type="Proteomes" id="UP000824540">
    <property type="component" value="Unassembled WGS sequence"/>
</dbReference>
<evidence type="ECO:0000313" key="2">
    <source>
        <dbReference type="EMBL" id="KAG9345810.1"/>
    </source>
</evidence>
<comment type="caution">
    <text evidence="2">The sequence shown here is derived from an EMBL/GenBank/DDBJ whole genome shotgun (WGS) entry which is preliminary data.</text>
</comment>
<sequence length="164" mass="17227">MDKIGSVAVLQTLGMPHPWKNSSLSDSAREKSRGSASKAGGVRFSEEVAGAHSHVHFDDKLHDSVVMVIPEKDGNFLVKVSGRGAAVPLSAVNAAFLMVSHDWIVATLDPTQSTVKSEQGSGANSTAAWPICSVTAQTLFSRRPFQFQAANLSPGSALPLALTS</sequence>
<feature type="region of interest" description="Disordered" evidence="1">
    <location>
        <begin position="18"/>
        <end position="42"/>
    </location>
</feature>
<keyword evidence="3" id="KW-1185">Reference proteome</keyword>
<accession>A0A8T2P256</accession>
<evidence type="ECO:0000313" key="3">
    <source>
        <dbReference type="Proteomes" id="UP000824540"/>
    </source>
</evidence>
<gene>
    <name evidence="2" type="ORF">JZ751_008956</name>
</gene>
<proteinExistence type="predicted"/>
<name>A0A8T2P256_9TELE</name>
<reference evidence="2" key="1">
    <citation type="thesis" date="2021" institute="BYU ScholarsArchive" country="Provo, UT, USA">
        <title>Applications of and Algorithms for Genome Assembly and Genomic Analyses with an Emphasis on Marine Teleosts.</title>
        <authorList>
            <person name="Pickett B.D."/>
        </authorList>
    </citation>
    <scope>NUCLEOTIDE SEQUENCE</scope>
    <source>
        <strain evidence="2">HI-2016</strain>
    </source>
</reference>
<dbReference type="AlphaFoldDB" id="A0A8T2P256"/>
<evidence type="ECO:0000256" key="1">
    <source>
        <dbReference type="SAM" id="MobiDB-lite"/>
    </source>
</evidence>
<protein>
    <submittedName>
        <fullName evidence="2">Uncharacterized protein</fullName>
    </submittedName>
</protein>